<dbReference type="EMBL" id="CAJNDS010000334">
    <property type="protein sequence ID" value="CAE7193479.1"/>
    <property type="molecule type" value="Genomic_DNA"/>
</dbReference>
<reference evidence="2" key="1">
    <citation type="submission" date="2021-02" db="EMBL/GenBank/DDBJ databases">
        <authorList>
            <person name="Dougan E. K."/>
            <person name="Rhodes N."/>
            <person name="Thang M."/>
            <person name="Chan C."/>
        </authorList>
    </citation>
    <scope>NUCLEOTIDE SEQUENCE</scope>
</reference>
<dbReference type="InterPro" id="IPR011009">
    <property type="entry name" value="Kinase-like_dom_sf"/>
</dbReference>
<keyword evidence="3" id="KW-1185">Reference proteome</keyword>
<proteinExistence type="predicted"/>
<name>A0A812J1L8_9DINO</name>
<dbReference type="Gene3D" id="1.10.510.10">
    <property type="entry name" value="Transferase(Phosphotransferase) domain 1"/>
    <property type="match status" value="1"/>
</dbReference>
<accession>A0A812J1L8</accession>
<dbReference type="Proteomes" id="UP000604046">
    <property type="component" value="Unassembled WGS sequence"/>
</dbReference>
<organism evidence="2 3">
    <name type="scientific">Symbiodinium natans</name>
    <dbReference type="NCBI Taxonomy" id="878477"/>
    <lineage>
        <taxon>Eukaryota</taxon>
        <taxon>Sar</taxon>
        <taxon>Alveolata</taxon>
        <taxon>Dinophyceae</taxon>
        <taxon>Suessiales</taxon>
        <taxon>Symbiodiniaceae</taxon>
        <taxon>Symbiodinium</taxon>
    </lineage>
</organism>
<sequence length="136" mass="14279">MSHTVGAFIAAPRTTNTLAELRLKTVCVSGVQQSLDSVAQLLSLQEVVLADFGAAAKCGRAMPVVAPACIEDIAPMFELCGSCVKVGTPLYLPPEAFRRRDYRIPSGTVFYGEGFESLARGLQGPAGDVWSCGVGA</sequence>
<dbReference type="PROSITE" id="PS50011">
    <property type="entry name" value="PROTEIN_KINASE_DOM"/>
    <property type="match status" value="1"/>
</dbReference>
<evidence type="ECO:0000259" key="1">
    <source>
        <dbReference type="PROSITE" id="PS50011"/>
    </source>
</evidence>
<evidence type="ECO:0000313" key="3">
    <source>
        <dbReference type="Proteomes" id="UP000604046"/>
    </source>
</evidence>
<comment type="caution">
    <text evidence="2">The sequence shown here is derived from an EMBL/GenBank/DDBJ whole genome shotgun (WGS) entry which is preliminary data.</text>
</comment>
<dbReference type="GO" id="GO:0005524">
    <property type="term" value="F:ATP binding"/>
    <property type="evidence" value="ECO:0007669"/>
    <property type="project" value="InterPro"/>
</dbReference>
<dbReference type="AlphaFoldDB" id="A0A812J1L8"/>
<dbReference type="InterPro" id="IPR000719">
    <property type="entry name" value="Prot_kinase_dom"/>
</dbReference>
<protein>
    <recommendedName>
        <fullName evidence="1">Protein kinase domain-containing protein</fullName>
    </recommendedName>
</protein>
<gene>
    <name evidence="2" type="ORF">SNAT2548_LOCUS5231</name>
</gene>
<feature type="domain" description="Protein kinase" evidence="1">
    <location>
        <begin position="1"/>
        <end position="136"/>
    </location>
</feature>
<dbReference type="GO" id="GO:0004672">
    <property type="term" value="F:protein kinase activity"/>
    <property type="evidence" value="ECO:0007669"/>
    <property type="project" value="InterPro"/>
</dbReference>
<dbReference type="SUPFAM" id="SSF56112">
    <property type="entry name" value="Protein kinase-like (PK-like)"/>
    <property type="match status" value="1"/>
</dbReference>
<evidence type="ECO:0000313" key="2">
    <source>
        <dbReference type="EMBL" id="CAE7193479.1"/>
    </source>
</evidence>